<protein>
    <recommendedName>
        <fullName evidence="2">Bet v I/Major latex protein domain-containing protein</fullName>
    </recommendedName>
</protein>
<dbReference type="GO" id="GO:0006952">
    <property type="term" value="P:defense response"/>
    <property type="evidence" value="ECO:0007669"/>
    <property type="project" value="InterPro"/>
</dbReference>
<gene>
    <name evidence="3" type="ORF">MKW94_004164</name>
</gene>
<accession>A0AA41VW75</accession>
<evidence type="ECO:0000313" key="3">
    <source>
        <dbReference type="EMBL" id="MCL7048607.1"/>
    </source>
</evidence>
<comment type="caution">
    <text evidence="3">The sequence shown here is derived from an EMBL/GenBank/DDBJ whole genome shotgun (WGS) entry which is preliminary data.</text>
</comment>
<dbReference type="Gene3D" id="3.30.530.20">
    <property type="match status" value="1"/>
</dbReference>
<dbReference type="Pfam" id="PF00407">
    <property type="entry name" value="Bet_v_1"/>
    <property type="match status" value="1"/>
</dbReference>
<feature type="domain" description="Bet v I/Major latex protein" evidence="2">
    <location>
        <begin position="9"/>
        <end position="158"/>
    </location>
</feature>
<dbReference type="PANTHER" id="PTHR31338:SF16">
    <property type="entry name" value="POLYKETIDE CYCLASE_DEHYDRASE AND LIPID TRANSPORT SUPERFAMILY PROTEIN"/>
    <property type="match status" value="1"/>
</dbReference>
<dbReference type="InterPro" id="IPR052006">
    <property type="entry name" value="MLP-like"/>
</dbReference>
<proteinExistence type="inferred from homology"/>
<dbReference type="InterPro" id="IPR000916">
    <property type="entry name" value="Bet_v_I/MLP"/>
</dbReference>
<dbReference type="InterPro" id="IPR023393">
    <property type="entry name" value="START-like_dom_sf"/>
</dbReference>
<dbReference type="AlphaFoldDB" id="A0AA41VW75"/>
<evidence type="ECO:0000256" key="1">
    <source>
        <dbReference type="ARBA" id="ARBA00038242"/>
    </source>
</evidence>
<dbReference type="SUPFAM" id="SSF55961">
    <property type="entry name" value="Bet v1-like"/>
    <property type="match status" value="1"/>
</dbReference>
<dbReference type="Proteomes" id="UP001177140">
    <property type="component" value="Unassembled WGS sequence"/>
</dbReference>
<keyword evidence="4" id="KW-1185">Reference proteome</keyword>
<dbReference type="SMART" id="SM01037">
    <property type="entry name" value="Bet_v_1"/>
    <property type="match status" value="1"/>
</dbReference>
<reference evidence="3" key="1">
    <citation type="submission" date="2022-03" db="EMBL/GenBank/DDBJ databases">
        <title>A functionally conserved STORR gene fusion in Papaver species that diverged 16.8 million years ago.</title>
        <authorList>
            <person name="Catania T."/>
        </authorList>
    </citation>
    <scope>NUCLEOTIDE SEQUENCE</scope>
    <source>
        <strain evidence="3">S-191538</strain>
    </source>
</reference>
<name>A0AA41VW75_PAPNU</name>
<organism evidence="3 4">
    <name type="scientific">Papaver nudicaule</name>
    <name type="common">Iceland poppy</name>
    <dbReference type="NCBI Taxonomy" id="74823"/>
    <lineage>
        <taxon>Eukaryota</taxon>
        <taxon>Viridiplantae</taxon>
        <taxon>Streptophyta</taxon>
        <taxon>Embryophyta</taxon>
        <taxon>Tracheophyta</taxon>
        <taxon>Spermatophyta</taxon>
        <taxon>Magnoliopsida</taxon>
        <taxon>Ranunculales</taxon>
        <taxon>Papaveraceae</taxon>
        <taxon>Papaveroideae</taxon>
        <taxon>Papaver</taxon>
    </lineage>
</organism>
<sequence length="159" mass="17674">MAHHHGSSGLVGKLVTELEVNCNADKFYKIFKYHEDVPIAIPHMYTSVKVIEGHGITSGCIKEWGYLYEGKELIVIEKTTYNDETRTICHCVVGGDLVNDYKKFDATLVVNPKPSGHGSIASWTIDYAKINEDSSVPVPYIAFFQLVIEGLNSYLCASD</sequence>
<dbReference type="PANTHER" id="PTHR31338">
    <property type="entry name" value="POLYKETIDE CYCLASE/DEHYDRASE AND LIPID TRANSPORT SUPERFAMILY PROTEIN"/>
    <property type="match status" value="1"/>
</dbReference>
<evidence type="ECO:0000259" key="2">
    <source>
        <dbReference type="SMART" id="SM01037"/>
    </source>
</evidence>
<evidence type="ECO:0000313" key="4">
    <source>
        <dbReference type="Proteomes" id="UP001177140"/>
    </source>
</evidence>
<comment type="similarity">
    <text evidence="1">Belongs to the MLP family.</text>
</comment>
<dbReference type="EMBL" id="JAJJMA010306372">
    <property type="protein sequence ID" value="MCL7048607.1"/>
    <property type="molecule type" value="Genomic_DNA"/>
</dbReference>